<dbReference type="EMBL" id="CP021084">
    <property type="protein sequence ID" value="ASN83349.1"/>
    <property type="molecule type" value="Genomic_DNA"/>
</dbReference>
<evidence type="ECO:0000313" key="2">
    <source>
        <dbReference type="EMBL" id="ASN83349.1"/>
    </source>
</evidence>
<dbReference type="InterPro" id="IPR025475">
    <property type="entry name" value="DUF4326"/>
</dbReference>
<sequence length="119" mass="13121">MTHRLLGTVEIGNVRTLVKERGKTYVYVGRGRAPDGLEHAHLGNPFVVGAGYAQGEAAAAFLPWLRTEYRRGAVIRRTLEDLARRVRAGEHLVLVCWCAPRPCHAEHLRSAVLGLAAQD</sequence>
<dbReference type="Proteomes" id="UP000259030">
    <property type="component" value="Plasmid pDFI3"/>
</dbReference>
<keyword evidence="3" id="KW-1185">Reference proteome</keyword>
<proteinExistence type="predicted"/>
<evidence type="ECO:0000313" key="3">
    <source>
        <dbReference type="Proteomes" id="UP000259030"/>
    </source>
</evidence>
<feature type="domain" description="DUF4326" evidence="1">
    <location>
        <begin position="19"/>
        <end position="108"/>
    </location>
</feature>
<dbReference type="Pfam" id="PF14216">
    <property type="entry name" value="DUF4326"/>
    <property type="match status" value="1"/>
</dbReference>
<protein>
    <recommendedName>
        <fullName evidence="1">DUF4326 domain-containing protein</fullName>
    </recommendedName>
</protein>
<dbReference type="AlphaFoldDB" id="A0A221T371"/>
<name>A0A221T371_9DEIO</name>
<organism evidence="2 3">
    <name type="scientific">Deinococcus ficus</name>
    <dbReference type="NCBI Taxonomy" id="317577"/>
    <lineage>
        <taxon>Bacteria</taxon>
        <taxon>Thermotogati</taxon>
        <taxon>Deinococcota</taxon>
        <taxon>Deinococci</taxon>
        <taxon>Deinococcales</taxon>
        <taxon>Deinococcaceae</taxon>
        <taxon>Deinococcus</taxon>
    </lineage>
</organism>
<reference evidence="2 3" key="1">
    <citation type="submission" date="2017-05" db="EMBL/GenBank/DDBJ databases">
        <title>The complete genome sequence of Deinococcus ficus isolated from the rhizosphere of the Ficus religiosa L. in Taiwan.</title>
        <authorList>
            <person name="Wu K.-M."/>
            <person name="Liao T.-L."/>
            <person name="Liu Y.-M."/>
            <person name="Young C.-C."/>
            <person name="Tsai S.-F."/>
        </authorList>
    </citation>
    <scope>NUCLEOTIDE SEQUENCE [LARGE SCALE GENOMIC DNA]</scope>
    <source>
        <strain evidence="2 3">CC-FR2-10</strain>
        <plasmid evidence="3">pdfi3</plasmid>
    </source>
</reference>
<keyword evidence="2" id="KW-0614">Plasmid</keyword>
<dbReference type="KEGG" id="dfc:DFI_19315"/>
<gene>
    <name evidence="2" type="ORF">DFI_19315</name>
</gene>
<evidence type="ECO:0000259" key="1">
    <source>
        <dbReference type="Pfam" id="PF14216"/>
    </source>
</evidence>
<geneLocation type="plasmid" evidence="3">
    <name>pdfi3</name>
</geneLocation>
<accession>A0A221T371</accession>
<dbReference type="RefSeq" id="WP_043777891.1">
    <property type="nucleotide sequence ID" value="NZ_CP021084.1"/>
</dbReference>